<feature type="signal peptide" evidence="1">
    <location>
        <begin position="1"/>
        <end position="22"/>
    </location>
</feature>
<protein>
    <recommendedName>
        <fullName evidence="4">Secreted protein</fullName>
    </recommendedName>
</protein>
<dbReference type="Proteomes" id="UP001602013">
    <property type="component" value="Unassembled WGS sequence"/>
</dbReference>
<dbReference type="PROSITE" id="PS51257">
    <property type="entry name" value="PROKAR_LIPOPROTEIN"/>
    <property type="match status" value="1"/>
</dbReference>
<sequence>MISPRHLSRAAAALTLTTLLTACSGGASTDKDAAGIITELAAQGLPANLTVTYTEQNDPNKLLGRPNSYTSKAAFTDKRAAGAGGEPGDLNLGGGVEVFQDADTAETRAKYIQEITKSSAMFAEYTYQVGNVVLRISKDLPPSDAKAYETTLNKIVQ</sequence>
<organism evidence="2 3">
    <name type="scientific">Microtetraspora malaysiensis</name>
    <dbReference type="NCBI Taxonomy" id="161358"/>
    <lineage>
        <taxon>Bacteria</taxon>
        <taxon>Bacillati</taxon>
        <taxon>Actinomycetota</taxon>
        <taxon>Actinomycetes</taxon>
        <taxon>Streptosporangiales</taxon>
        <taxon>Streptosporangiaceae</taxon>
        <taxon>Microtetraspora</taxon>
    </lineage>
</organism>
<evidence type="ECO:0000256" key="1">
    <source>
        <dbReference type="SAM" id="SignalP"/>
    </source>
</evidence>
<evidence type="ECO:0008006" key="4">
    <source>
        <dbReference type="Google" id="ProtNLM"/>
    </source>
</evidence>
<evidence type="ECO:0000313" key="2">
    <source>
        <dbReference type="EMBL" id="MFF3665519.1"/>
    </source>
</evidence>
<name>A0ABW6SND8_9ACTN</name>
<feature type="chain" id="PRO_5045459202" description="Secreted protein" evidence="1">
    <location>
        <begin position="23"/>
        <end position="157"/>
    </location>
</feature>
<accession>A0ABW6SND8</accession>
<dbReference type="RefSeq" id="WP_387409536.1">
    <property type="nucleotide sequence ID" value="NZ_JBIASD010000004.1"/>
</dbReference>
<evidence type="ECO:0000313" key="3">
    <source>
        <dbReference type="Proteomes" id="UP001602013"/>
    </source>
</evidence>
<reference evidence="2 3" key="1">
    <citation type="submission" date="2024-10" db="EMBL/GenBank/DDBJ databases">
        <title>The Natural Products Discovery Center: Release of the First 8490 Sequenced Strains for Exploring Actinobacteria Biosynthetic Diversity.</title>
        <authorList>
            <person name="Kalkreuter E."/>
            <person name="Kautsar S.A."/>
            <person name="Yang D."/>
            <person name="Bader C.D."/>
            <person name="Teijaro C.N."/>
            <person name="Fluegel L."/>
            <person name="Davis C.M."/>
            <person name="Simpson J.R."/>
            <person name="Lauterbach L."/>
            <person name="Steele A.D."/>
            <person name="Gui C."/>
            <person name="Meng S."/>
            <person name="Li G."/>
            <person name="Viehrig K."/>
            <person name="Ye F."/>
            <person name="Su P."/>
            <person name="Kiefer A.F."/>
            <person name="Nichols A."/>
            <person name="Cepeda A.J."/>
            <person name="Yan W."/>
            <person name="Fan B."/>
            <person name="Jiang Y."/>
            <person name="Adhikari A."/>
            <person name="Zheng C.-J."/>
            <person name="Schuster L."/>
            <person name="Cowan T.M."/>
            <person name="Smanski M.J."/>
            <person name="Chevrette M.G."/>
            <person name="De Carvalho L.P.S."/>
            <person name="Shen B."/>
        </authorList>
    </citation>
    <scope>NUCLEOTIDE SEQUENCE [LARGE SCALE GENOMIC DNA]</scope>
    <source>
        <strain evidence="2 3">NPDC002173</strain>
    </source>
</reference>
<gene>
    <name evidence="2" type="ORF">ACFYXI_07980</name>
</gene>
<keyword evidence="3" id="KW-1185">Reference proteome</keyword>
<comment type="caution">
    <text evidence="2">The sequence shown here is derived from an EMBL/GenBank/DDBJ whole genome shotgun (WGS) entry which is preliminary data.</text>
</comment>
<dbReference type="EMBL" id="JBIASD010000004">
    <property type="protein sequence ID" value="MFF3665519.1"/>
    <property type="molecule type" value="Genomic_DNA"/>
</dbReference>
<proteinExistence type="predicted"/>
<keyword evidence="1" id="KW-0732">Signal</keyword>